<feature type="compositionally biased region" description="Low complexity" evidence="1">
    <location>
        <begin position="970"/>
        <end position="980"/>
    </location>
</feature>
<dbReference type="PANTHER" id="PTHR16777:SF2">
    <property type="entry name" value="PROTEIN ECT2"/>
    <property type="match status" value="1"/>
</dbReference>
<dbReference type="InterPro" id="IPR036420">
    <property type="entry name" value="BRCT_dom_sf"/>
</dbReference>
<gene>
    <name evidence="4" type="ORF">BOX15_Mlig033656g1</name>
</gene>
<evidence type="ECO:0000313" key="4">
    <source>
        <dbReference type="EMBL" id="PAA48388.1"/>
    </source>
</evidence>
<dbReference type="GO" id="GO:0000281">
    <property type="term" value="P:mitotic cytokinesis"/>
    <property type="evidence" value="ECO:0007669"/>
    <property type="project" value="TreeGrafter"/>
</dbReference>
<evidence type="ECO:0000259" key="2">
    <source>
        <dbReference type="PROSITE" id="PS50010"/>
    </source>
</evidence>
<feature type="compositionally biased region" description="Polar residues" evidence="1">
    <location>
        <begin position="923"/>
        <end position="940"/>
    </location>
</feature>
<keyword evidence="5" id="KW-1185">Reference proteome</keyword>
<dbReference type="Pfam" id="PF21242">
    <property type="entry name" value="ECT2_PH"/>
    <property type="match status" value="1"/>
</dbReference>
<dbReference type="GO" id="GO:0035556">
    <property type="term" value="P:intracellular signal transduction"/>
    <property type="evidence" value="ECO:0007669"/>
    <property type="project" value="InterPro"/>
</dbReference>
<feature type="region of interest" description="Disordered" evidence="1">
    <location>
        <begin position="921"/>
        <end position="1024"/>
    </location>
</feature>
<evidence type="ECO:0008006" key="6">
    <source>
        <dbReference type="Google" id="ProtNLM"/>
    </source>
</evidence>
<dbReference type="OrthoDB" id="9997817at2759"/>
<dbReference type="Pfam" id="PF12738">
    <property type="entry name" value="PTCB-BRCT"/>
    <property type="match status" value="1"/>
</dbReference>
<comment type="caution">
    <text evidence="4">The sequence shown here is derived from an EMBL/GenBank/DDBJ whole genome shotgun (WGS) entry which is preliminary data.</text>
</comment>
<name>A0A267DGG0_9PLAT</name>
<dbReference type="PROSITE" id="PS50172">
    <property type="entry name" value="BRCT"/>
    <property type="match status" value="2"/>
</dbReference>
<dbReference type="InterPro" id="IPR035899">
    <property type="entry name" value="DBL_dom_sf"/>
</dbReference>
<feature type="compositionally biased region" description="Low complexity" evidence="1">
    <location>
        <begin position="761"/>
        <end position="772"/>
    </location>
</feature>
<evidence type="ECO:0000256" key="1">
    <source>
        <dbReference type="SAM" id="MobiDB-lite"/>
    </source>
</evidence>
<dbReference type="AlphaFoldDB" id="A0A267DGG0"/>
<accession>A0A267DGG0</accession>
<dbReference type="Gene3D" id="1.20.900.10">
    <property type="entry name" value="Dbl homology (DH) domain"/>
    <property type="match status" value="1"/>
</dbReference>
<dbReference type="InterPro" id="IPR026817">
    <property type="entry name" value="Ect2"/>
</dbReference>
<dbReference type="InterPro" id="IPR001357">
    <property type="entry name" value="BRCT_dom"/>
</dbReference>
<sequence>MDEFEEACDLDGDALDLPESALTSSTEDCLFVVVGSHLQSNERLMANVNSFRQPIEFAESIEAHLSSQSPKPMISNYNRLIYITDQFDFNRHCALFKRLTAPSASLGTKSSKSPSYCVLGPPALAQLLLLHRSGESVSIDWPRRPVYSCGMRGVVACLTGFSEKARVSRIAFLVHCLGGGIRAEVSRKVTHLIAVSTADAKYRKAVTYGIPVMTADWVEAAWMARDSAAEHSTGVASATTGELFAQHRLRPFVGNTLAFFGYSDSDTSEMAQLAREAGGTVVPFASLTASSSSASSTNPAVTQIVVNDLLDFRSIPALPTASQSASTAVIVRSEWFWLAIQNGFQFAASLYALKQQCLESSASAAAAATAGLSSSASASSATGAAAARKRRRLAPQQPLESLAGPPDPSDLMLLSLPSPAAGATSSALHRLSGVSSAASLLDATADSSALSPVAERHHAGASQCGIDSVSSPAGQSQQNQQQQQQPVDSRQQRRLQKAMELAHTEANYVSILGVIVNVIRREVADASRPGGALLPDMAVEIIFHGLEPIYKLHRDIEAALRRLTENWSDTCQVGKVFTDRADQLSQVYPPFVNFVEQAKEEMARWEQRDPRFRAYLRLCLSRKECLRQSLKELLIRPVQRLPSVTLLLGDMLKVTNEDSPDHAGLQQALAVVRKALDHINEEKRTTDSQLAMFDIINDIENCPPSLLSSHRVIIDRVDAIELANGSSGYRPLAGAGSFLSLLLFNDHLQISKQRKNGASSSAAASASAAAGGSHTGKPSSSALKPPKRQYRHLELLHLSRVRRVCSLTDDRDPSDIRRLFAFVCRSAESGELFVLSFALIGSADKPAFLRSVCAQICAATCSAESVDSYFARVDVDELRVETNGVFDRQHQLSAKARRFGKRVTRALSNRTPRRTLTRAVSAALQQQHSVSNSQQASGHDSSVLGDSPCPDSPARAPGFDEEHQNHTSFAGADTGAAAVAKTPKQQQDSVFLSPLPPPPLAATPQRQPLAARKSRTAGLGASLRRGLSGLRQSFRLAGRPSAAAAAAARRTAAASAAGSATCGKPQHRVSSLADWTLRPELCCSNTSLASLDSCQSLPVASTTAARSAAATASFMSSATNAFGAPSGRANPATLLLTAQAAREDLPKSSSSSRLSIAGLSAKRLRKQLSSWSLSRGK</sequence>
<dbReference type="InterPro" id="IPR049395">
    <property type="entry name" value="ECT2_PH"/>
</dbReference>
<evidence type="ECO:0000259" key="3">
    <source>
        <dbReference type="PROSITE" id="PS50172"/>
    </source>
</evidence>
<protein>
    <recommendedName>
        <fullName evidence="6">DH domain-containing protein</fullName>
    </recommendedName>
</protein>
<dbReference type="InterPro" id="IPR000219">
    <property type="entry name" value="DH_dom"/>
</dbReference>
<feature type="domain" description="BRCT" evidence="3">
    <location>
        <begin position="151"/>
        <end position="218"/>
    </location>
</feature>
<dbReference type="GO" id="GO:0005938">
    <property type="term" value="C:cell cortex"/>
    <property type="evidence" value="ECO:0007669"/>
    <property type="project" value="TreeGrafter"/>
</dbReference>
<dbReference type="Proteomes" id="UP000215902">
    <property type="component" value="Unassembled WGS sequence"/>
</dbReference>
<reference evidence="4 5" key="1">
    <citation type="submission" date="2017-06" db="EMBL/GenBank/DDBJ databases">
        <title>A platform for efficient transgenesis in Macrostomum lignano, a flatworm model organism for stem cell research.</title>
        <authorList>
            <person name="Berezikov E."/>
        </authorList>
    </citation>
    <scope>NUCLEOTIDE SEQUENCE [LARGE SCALE GENOMIC DNA]</scope>
    <source>
        <strain evidence="4">DV1</strain>
        <tissue evidence="4">Whole organism</tissue>
    </source>
</reference>
<dbReference type="SUPFAM" id="SSF48065">
    <property type="entry name" value="DBL homology domain (DH-domain)"/>
    <property type="match status" value="1"/>
</dbReference>
<feature type="region of interest" description="Disordered" evidence="1">
    <location>
        <begin position="383"/>
        <end position="416"/>
    </location>
</feature>
<dbReference type="Gene3D" id="3.40.50.10190">
    <property type="entry name" value="BRCT domain"/>
    <property type="match status" value="2"/>
</dbReference>
<evidence type="ECO:0000313" key="5">
    <source>
        <dbReference type="Proteomes" id="UP000215902"/>
    </source>
</evidence>
<dbReference type="STRING" id="282301.A0A267DGG0"/>
<feature type="region of interest" description="Disordered" evidence="1">
    <location>
        <begin position="761"/>
        <end position="785"/>
    </location>
</feature>
<dbReference type="SUPFAM" id="SSF52113">
    <property type="entry name" value="BRCT domain"/>
    <property type="match status" value="2"/>
</dbReference>
<dbReference type="SMART" id="SM00325">
    <property type="entry name" value="RhoGEF"/>
    <property type="match status" value="1"/>
</dbReference>
<dbReference type="InterPro" id="IPR001331">
    <property type="entry name" value="GDS_CDC24_CS"/>
</dbReference>
<feature type="compositionally biased region" description="Low complexity" evidence="1">
    <location>
        <begin position="475"/>
        <end position="489"/>
    </location>
</feature>
<feature type="region of interest" description="Disordered" evidence="1">
    <location>
        <begin position="451"/>
        <end position="494"/>
    </location>
</feature>
<dbReference type="GO" id="GO:0005096">
    <property type="term" value="F:GTPase activator activity"/>
    <property type="evidence" value="ECO:0007669"/>
    <property type="project" value="InterPro"/>
</dbReference>
<dbReference type="CDD" id="cd00160">
    <property type="entry name" value="RhoGEF"/>
    <property type="match status" value="1"/>
</dbReference>
<organism evidence="4 5">
    <name type="scientific">Macrostomum lignano</name>
    <dbReference type="NCBI Taxonomy" id="282301"/>
    <lineage>
        <taxon>Eukaryota</taxon>
        <taxon>Metazoa</taxon>
        <taxon>Spiralia</taxon>
        <taxon>Lophotrochozoa</taxon>
        <taxon>Platyhelminthes</taxon>
        <taxon>Rhabditophora</taxon>
        <taxon>Macrostomorpha</taxon>
        <taxon>Macrostomida</taxon>
        <taxon>Macrostomidae</taxon>
        <taxon>Macrostomum</taxon>
    </lineage>
</organism>
<proteinExistence type="predicted"/>
<dbReference type="EMBL" id="NIVC01004159">
    <property type="protein sequence ID" value="PAA48388.1"/>
    <property type="molecule type" value="Genomic_DNA"/>
</dbReference>
<dbReference type="PROSITE" id="PS50010">
    <property type="entry name" value="DH_2"/>
    <property type="match status" value="1"/>
</dbReference>
<dbReference type="PANTHER" id="PTHR16777">
    <property type="entry name" value="PROTEIN ECT2"/>
    <property type="match status" value="1"/>
</dbReference>
<dbReference type="GO" id="GO:0007399">
    <property type="term" value="P:nervous system development"/>
    <property type="evidence" value="ECO:0007669"/>
    <property type="project" value="TreeGrafter"/>
</dbReference>
<feature type="domain" description="BRCT" evidence="3">
    <location>
        <begin position="247"/>
        <end position="353"/>
    </location>
</feature>
<dbReference type="Pfam" id="PF00621">
    <property type="entry name" value="RhoGEF"/>
    <property type="match status" value="1"/>
</dbReference>
<dbReference type="GO" id="GO:2000431">
    <property type="term" value="P:regulation of cytokinesis, actomyosin contractile ring assembly"/>
    <property type="evidence" value="ECO:0007669"/>
    <property type="project" value="InterPro"/>
</dbReference>
<feature type="domain" description="DH" evidence="2">
    <location>
        <begin position="493"/>
        <end position="682"/>
    </location>
</feature>
<dbReference type="GO" id="GO:0005085">
    <property type="term" value="F:guanyl-nucleotide exchange factor activity"/>
    <property type="evidence" value="ECO:0007669"/>
    <property type="project" value="InterPro"/>
</dbReference>
<dbReference type="PROSITE" id="PS00741">
    <property type="entry name" value="DH_1"/>
    <property type="match status" value="1"/>
</dbReference>
<dbReference type="SMART" id="SM00292">
    <property type="entry name" value="BRCT"/>
    <property type="match status" value="2"/>
</dbReference>
<dbReference type="GO" id="GO:0005634">
    <property type="term" value="C:nucleus"/>
    <property type="evidence" value="ECO:0007669"/>
    <property type="project" value="InterPro"/>
</dbReference>
<feature type="compositionally biased region" description="Low complexity" evidence="1">
    <location>
        <begin position="1002"/>
        <end position="1024"/>
    </location>
</feature>